<proteinExistence type="predicted"/>
<dbReference type="AlphaFoldDB" id="A0A5B9W0W8"/>
<dbReference type="InterPro" id="IPR025132">
    <property type="entry name" value="DUF4058"/>
</dbReference>
<dbReference type="Proteomes" id="UP000324233">
    <property type="component" value="Chromosome"/>
</dbReference>
<keyword evidence="2" id="KW-1185">Reference proteome</keyword>
<gene>
    <name evidence="1" type="ORF">OJF2_23950</name>
</gene>
<dbReference type="OrthoDB" id="266247at2"/>
<dbReference type="Pfam" id="PF13267">
    <property type="entry name" value="DUF4058"/>
    <property type="match status" value="1"/>
</dbReference>
<accession>A0A5B9W0W8</accession>
<evidence type="ECO:0000313" key="2">
    <source>
        <dbReference type="Proteomes" id="UP000324233"/>
    </source>
</evidence>
<dbReference type="EMBL" id="CP042997">
    <property type="protein sequence ID" value="QEH33864.1"/>
    <property type="molecule type" value="Genomic_DNA"/>
</dbReference>
<protein>
    <recommendedName>
        <fullName evidence="3">DUF4058 family protein</fullName>
    </recommendedName>
</protein>
<evidence type="ECO:0000313" key="1">
    <source>
        <dbReference type="EMBL" id="QEH33864.1"/>
    </source>
</evidence>
<evidence type="ECO:0008006" key="3">
    <source>
        <dbReference type="Google" id="ProtNLM"/>
    </source>
</evidence>
<dbReference type="RefSeq" id="WP_148593863.1">
    <property type="nucleotide sequence ID" value="NZ_CP042997.1"/>
</dbReference>
<name>A0A5B9W0W8_9BACT</name>
<reference evidence="1 2" key="1">
    <citation type="submission" date="2019-08" db="EMBL/GenBank/DDBJ databases">
        <title>Deep-cultivation of Planctomycetes and their phenomic and genomic characterization uncovers novel biology.</title>
        <authorList>
            <person name="Wiegand S."/>
            <person name="Jogler M."/>
            <person name="Boedeker C."/>
            <person name="Pinto D."/>
            <person name="Vollmers J."/>
            <person name="Rivas-Marin E."/>
            <person name="Kohn T."/>
            <person name="Peeters S.H."/>
            <person name="Heuer A."/>
            <person name="Rast P."/>
            <person name="Oberbeckmann S."/>
            <person name="Bunk B."/>
            <person name="Jeske O."/>
            <person name="Meyerdierks A."/>
            <person name="Storesund J.E."/>
            <person name="Kallscheuer N."/>
            <person name="Luecker S."/>
            <person name="Lage O.M."/>
            <person name="Pohl T."/>
            <person name="Merkel B.J."/>
            <person name="Hornburger P."/>
            <person name="Mueller R.-W."/>
            <person name="Bruemmer F."/>
            <person name="Labrenz M."/>
            <person name="Spormann A.M."/>
            <person name="Op den Camp H."/>
            <person name="Overmann J."/>
            <person name="Amann R."/>
            <person name="Jetten M.S.M."/>
            <person name="Mascher T."/>
            <person name="Medema M.H."/>
            <person name="Devos D.P."/>
            <person name="Kaster A.-K."/>
            <person name="Ovreas L."/>
            <person name="Rohde M."/>
            <person name="Galperin M.Y."/>
            <person name="Jogler C."/>
        </authorList>
    </citation>
    <scope>NUCLEOTIDE SEQUENCE [LARGE SCALE GENOMIC DNA]</scope>
    <source>
        <strain evidence="1 2">OJF2</strain>
    </source>
</reference>
<sequence length="163" mass="18321">MPIHDWTLVDARLFHTFHQHWITRLCDALNDDRLPPEFFALSEQSIVRPIPDALTLGMHAEPEGPERPSAAMAVASAPPRARLVSRIEQQVYARKVDRVAIRHRHGQVVSVIEIVSPGNKSGRSALRTFVEKSADLIERGVHVLVVDLFPPTRRDPQGIHKAI</sequence>
<organism evidence="1 2">
    <name type="scientific">Aquisphaera giovannonii</name>
    <dbReference type="NCBI Taxonomy" id="406548"/>
    <lineage>
        <taxon>Bacteria</taxon>
        <taxon>Pseudomonadati</taxon>
        <taxon>Planctomycetota</taxon>
        <taxon>Planctomycetia</taxon>
        <taxon>Isosphaerales</taxon>
        <taxon>Isosphaeraceae</taxon>
        <taxon>Aquisphaera</taxon>
    </lineage>
</organism>
<dbReference type="KEGG" id="agv:OJF2_23950"/>